<organism evidence="5 6">
    <name type="scientific">Claveliimonas bilis</name>
    <dbReference type="NCBI Taxonomy" id="3028070"/>
    <lineage>
        <taxon>Bacteria</taxon>
        <taxon>Bacillati</taxon>
        <taxon>Bacillota</taxon>
        <taxon>Clostridia</taxon>
        <taxon>Lachnospirales</taxon>
        <taxon>Lachnospiraceae</taxon>
        <taxon>Claveliimonas</taxon>
    </lineage>
</organism>
<accession>A0ABN6YS73</accession>
<dbReference type="EMBL" id="AP027742">
    <property type="protein sequence ID" value="BDZ75861.1"/>
    <property type="molecule type" value="Genomic_DNA"/>
</dbReference>
<dbReference type="SUPFAM" id="SSF46689">
    <property type="entry name" value="Homeodomain-like"/>
    <property type="match status" value="2"/>
</dbReference>
<dbReference type="Gene3D" id="1.10.10.60">
    <property type="entry name" value="Homeodomain-like"/>
    <property type="match status" value="2"/>
</dbReference>
<dbReference type="Gene3D" id="2.60.120.10">
    <property type="entry name" value="Jelly Rolls"/>
    <property type="match status" value="1"/>
</dbReference>
<dbReference type="SUPFAM" id="SSF51215">
    <property type="entry name" value="Regulatory protein AraC"/>
    <property type="match status" value="1"/>
</dbReference>
<dbReference type="Pfam" id="PF12833">
    <property type="entry name" value="HTH_18"/>
    <property type="match status" value="1"/>
</dbReference>
<evidence type="ECO:0000259" key="4">
    <source>
        <dbReference type="PROSITE" id="PS01124"/>
    </source>
</evidence>
<dbReference type="PRINTS" id="PR00032">
    <property type="entry name" value="HTHARAC"/>
</dbReference>
<keyword evidence="6" id="KW-1185">Reference proteome</keyword>
<evidence type="ECO:0000256" key="1">
    <source>
        <dbReference type="ARBA" id="ARBA00023015"/>
    </source>
</evidence>
<dbReference type="Pfam" id="PF02311">
    <property type="entry name" value="AraC_binding"/>
    <property type="match status" value="1"/>
</dbReference>
<dbReference type="RefSeq" id="WP_316265919.1">
    <property type="nucleotide sequence ID" value="NZ_AP027742.1"/>
</dbReference>
<dbReference type="InterPro" id="IPR009057">
    <property type="entry name" value="Homeodomain-like_sf"/>
</dbReference>
<evidence type="ECO:0000256" key="3">
    <source>
        <dbReference type="ARBA" id="ARBA00023163"/>
    </source>
</evidence>
<dbReference type="PROSITE" id="PS01124">
    <property type="entry name" value="HTH_ARAC_FAMILY_2"/>
    <property type="match status" value="1"/>
</dbReference>
<proteinExistence type="predicted"/>
<reference evidence="6" key="1">
    <citation type="journal article" date="2023" name="Int. J. Syst. Evol. Microbiol.">
        <title>Claveliimonas bilis gen. nov., sp. nov., deoxycholic acid-producing bacteria isolated from human faeces, and reclassification of Sellimonas monacensis Zenner et al. 2021 as Claveliimonas monacensis comb. nov.</title>
        <authorList>
            <person name="Hisatomi A."/>
            <person name="Kastawa N.W.E.P.G."/>
            <person name="Song I."/>
            <person name="Ohkuma M."/>
            <person name="Fukiya S."/>
            <person name="Sakamoto M."/>
        </authorList>
    </citation>
    <scope>NUCLEOTIDE SEQUENCE [LARGE SCALE GENOMIC DNA]</scope>
    <source>
        <strain evidence="6">12BBH14</strain>
    </source>
</reference>
<evidence type="ECO:0000256" key="2">
    <source>
        <dbReference type="ARBA" id="ARBA00023125"/>
    </source>
</evidence>
<dbReference type="PANTHER" id="PTHR43280">
    <property type="entry name" value="ARAC-FAMILY TRANSCRIPTIONAL REGULATOR"/>
    <property type="match status" value="1"/>
</dbReference>
<dbReference type="InterPro" id="IPR037923">
    <property type="entry name" value="HTH-like"/>
</dbReference>
<dbReference type="Proteomes" id="UP001305815">
    <property type="component" value="Chromosome"/>
</dbReference>
<gene>
    <name evidence="5" type="ORF">Lac1_00440</name>
</gene>
<keyword evidence="3" id="KW-0804">Transcription</keyword>
<keyword evidence="1" id="KW-0805">Transcription regulation</keyword>
<evidence type="ECO:0000313" key="6">
    <source>
        <dbReference type="Proteomes" id="UP001305815"/>
    </source>
</evidence>
<dbReference type="InterPro" id="IPR018062">
    <property type="entry name" value="HTH_AraC-typ_CS"/>
</dbReference>
<dbReference type="InterPro" id="IPR020449">
    <property type="entry name" value="Tscrpt_reg_AraC-type_HTH"/>
</dbReference>
<name>A0ABN6YS73_9FIRM</name>
<dbReference type="InterPro" id="IPR014710">
    <property type="entry name" value="RmlC-like_jellyroll"/>
</dbReference>
<evidence type="ECO:0000313" key="5">
    <source>
        <dbReference type="EMBL" id="BDZ75861.1"/>
    </source>
</evidence>
<protein>
    <submittedName>
        <fullName evidence="5">AraC family transcriptional regulator</fullName>
    </submittedName>
</protein>
<dbReference type="PROSITE" id="PS00041">
    <property type="entry name" value="HTH_ARAC_FAMILY_1"/>
    <property type="match status" value="1"/>
</dbReference>
<dbReference type="InterPro" id="IPR018060">
    <property type="entry name" value="HTH_AraC"/>
</dbReference>
<dbReference type="InterPro" id="IPR003313">
    <property type="entry name" value="AraC-bd"/>
</dbReference>
<dbReference type="PANTHER" id="PTHR43280:SF34">
    <property type="entry name" value="ARAC-FAMILY TRANSCRIPTIONAL REGULATOR"/>
    <property type="match status" value="1"/>
</dbReference>
<keyword evidence="2" id="KW-0238">DNA-binding</keyword>
<feature type="domain" description="HTH araC/xylS-type" evidence="4">
    <location>
        <begin position="188"/>
        <end position="286"/>
    </location>
</feature>
<dbReference type="SMART" id="SM00342">
    <property type="entry name" value="HTH_ARAC"/>
    <property type="match status" value="1"/>
</dbReference>
<sequence>MQEGIEERYFVSESNSASFKIFVHEYSSPLHWHKYLEILYILEGRVLVSINGKERIVEPGTLIFINTKEEHYTDFINHEKHKILCIQFDADILYTLGGIGHEMKYIAALLNHKVPYPAYIDLESESDILPILYELLKEVEEKKVGYEMILKADFYKLIVWYYRKAEEFEKDVRMQGIRENRSDEERMNIVFRYVSENYMYPITTSDAADYVFLSYSYFCKMFKKHMKITFMEYLNKVRMVEAKKLLVHTNLSIGDVASRIGYRDQNYFTRLFKETYQMTPSSYRKEEGKGKE</sequence>